<feature type="transmembrane region" description="Helical" evidence="6">
    <location>
        <begin position="73"/>
        <end position="94"/>
    </location>
</feature>
<evidence type="ECO:0000313" key="9">
    <source>
        <dbReference type="Proteomes" id="UP000272706"/>
    </source>
</evidence>
<dbReference type="PANTHER" id="PTHR22911">
    <property type="entry name" value="ACYL-MALONYL CONDENSING ENZYME-RELATED"/>
    <property type="match status" value="1"/>
</dbReference>
<dbReference type="AlphaFoldDB" id="A0A3A5KQZ4"/>
<name>A0A3A5KQZ4_9HYPH</name>
<dbReference type="GO" id="GO:0016020">
    <property type="term" value="C:membrane"/>
    <property type="evidence" value="ECO:0007669"/>
    <property type="project" value="UniProtKB-SubCell"/>
</dbReference>
<reference evidence="8 9" key="1">
    <citation type="submission" date="2018-09" db="EMBL/GenBank/DDBJ databases">
        <title>Mesorhizobium carmichaelinearum sp. nov. isolated from Carmichaelinea spp. root nodules in New Zealand.</title>
        <authorList>
            <person name="De Meyer S.E."/>
        </authorList>
    </citation>
    <scope>NUCLEOTIDE SEQUENCE [LARGE SCALE GENOMIC DNA]</scope>
    <source>
        <strain evidence="8 9">ICMP19557</strain>
    </source>
</reference>
<dbReference type="EMBL" id="QZWZ01000012">
    <property type="protein sequence ID" value="RJT38481.1"/>
    <property type="molecule type" value="Genomic_DNA"/>
</dbReference>
<dbReference type="Pfam" id="PF00892">
    <property type="entry name" value="EamA"/>
    <property type="match status" value="1"/>
</dbReference>
<evidence type="ECO:0000256" key="5">
    <source>
        <dbReference type="ARBA" id="ARBA00023136"/>
    </source>
</evidence>
<evidence type="ECO:0000256" key="3">
    <source>
        <dbReference type="ARBA" id="ARBA00022692"/>
    </source>
</evidence>
<feature type="transmembrane region" description="Helical" evidence="6">
    <location>
        <begin position="100"/>
        <end position="118"/>
    </location>
</feature>
<keyword evidence="3 6" id="KW-0812">Transmembrane</keyword>
<feature type="transmembrane region" description="Helical" evidence="6">
    <location>
        <begin position="41"/>
        <end position="61"/>
    </location>
</feature>
<feature type="domain" description="EamA" evidence="7">
    <location>
        <begin position="10"/>
        <end position="140"/>
    </location>
</feature>
<keyword evidence="4 6" id="KW-1133">Transmembrane helix</keyword>
<comment type="caution">
    <text evidence="8">The sequence shown here is derived from an EMBL/GenBank/DDBJ whole genome shotgun (WGS) entry which is preliminary data.</text>
</comment>
<protein>
    <submittedName>
        <fullName evidence="8">DMT family transporter</fullName>
    </submittedName>
</protein>
<evidence type="ECO:0000256" key="6">
    <source>
        <dbReference type="SAM" id="Phobius"/>
    </source>
</evidence>
<feature type="transmembrane region" description="Helical" evidence="6">
    <location>
        <begin position="148"/>
        <end position="168"/>
    </location>
</feature>
<evidence type="ECO:0000256" key="1">
    <source>
        <dbReference type="ARBA" id="ARBA00004141"/>
    </source>
</evidence>
<feature type="transmembrane region" description="Helical" evidence="6">
    <location>
        <begin position="265"/>
        <end position="284"/>
    </location>
</feature>
<dbReference type="PANTHER" id="PTHR22911:SF6">
    <property type="entry name" value="SOLUTE CARRIER FAMILY 35 MEMBER G1"/>
    <property type="match status" value="1"/>
</dbReference>
<comment type="subcellular location">
    <subcellularLocation>
        <location evidence="1">Membrane</location>
        <topology evidence="1">Multi-pass membrane protein</topology>
    </subcellularLocation>
</comment>
<keyword evidence="5 6" id="KW-0472">Membrane</keyword>
<dbReference type="Proteomes" id="UP000272706">
    <property type="component" value="Unassembled WGS sequence"/>
</dbReference>
<feature type="transmembrane region" description="Helical" evidence="6">
    <location>
        <begin position="12"/>
        <end position="35"/>
    </location>
</feature>
<dbReference type="RefSeq" id="WP_120015217.1">
    <property type="nucleotide sequence ID" value="NZ_QZWZ01000012.1"/>
</dbReference>
<feature type="transmembrane region" description="Helical" evidence="6">
    <location>
        <begin position="239"/>
        <end position="259"/>
    </location>
</feature>
<feature type="transmembrane region" description="Helical" evidence="6">
    <location>
        <begin position="125"/>
        <end position="142"/>
    </location>
</feature>
<evidence type="ECO:0000256" key="2">
    <source>
        <dbReference type="ARBA" id="ARBA00009853"/>
    </source>
</evidence>
<accession>A0A3A5KQZ4</accession>
<evidence type="ECO:0000256" key="4">
    <source>
        <dbReference type="ARBA" id="ARBA00022989"/>
    </source>
</evidence>
<dbReference type="SUPFAM" id="SSF103481">
    <property type="entry name" value="Multidrug resistance efflux transporter EmrE"/>
    <property type="match status" value="2"/>
</dbReference>
<evidence type="ECO:0000259" key="7">
    <source>
        <dbReference type="Pfam" id="PF00892"/>
    </source>
</evidence>
<sequence length="295" mass="31268">MQFIPTNIRGPLFMVVSTGFYLVNDTMMKLATSGLPSYEVLLLRGVAASLWGMPLLLLLGYGKQVPLILDRRVLRRNLLELAAILCYVVALANMQIADSTALGQITPLLMLVGSSILFGERIGGARMALIGLGFIGAVMVAQPTMQGISVYALLALGNAALSAARDLAGRKIGADVPGMIVAMSAVLVVLVGAGAAHLVSEPWVMPEARHLTLIAGAGFFLIFGHFFIFMAYRVGPTSAVAPFYYCFTVWAVISGLLVFGQFPNALAVSGILLVVASGLAIVSLDERKRRLTVVA</sequence>
<feature type="transmembrane region" description="Helical" evidence="6">
    <location>
        <begin position="180"/>
        <end position="199"/>
    </location>
</feature>
<keyword evidence="9" id="KW-1185">Reference proteome</keyword>
<feature type="transmembrane region" description="Helical" evidence="6">
    <location>
        <begin position="211"/>
        <end position="232"/>
    </location>
</feature>
<comment type="similarity">
    <text evidence="2">Belongs to the drug/metabolite transporter (DMT) superfamily. 10 TMS drug/metabolite exporter (DME) (TC 2.A.7.3) family.</text>
</comment>
<evidence type="ECO:0000313" key="8">
    <source>
        <dbReference type="EMBL" id="RJT38481.1"/>
    </source>
</evidence>
<organism evidence="8 9">
    <name type="scientific">Mesorhizobium waimense</name>
    <dbReference type="NCBI Taxonomy" id="1300307"/>
    <lineage>
        <taxon>Bacteria</taxon>
        <taxon>Pseudomonadati</taxon>
        <taxon>Pseudomonadota</taxon>
        <taxon>Alphaproteobacteria</taxon>
        <taxon>Hyphomicrobiales</taxon>
        <taxon>Phyllobacteriaceae</taxon>
        <taxon>Mesorhizobium</taxon>
    </lineage>
</organism>
<proteinExistence type="inferred from homology"/>
<dbReference type="InterPro" id="IPR000620">
    <property type="entry name" value="EamA_dom"/>
</dbReference>
<dbReference type="OrthoDB" id="7818056at2"/>
<dbReference type="InterPro" id="IPR037185">
    <property type="entry name" value="EmrE-like"/>
</dbReference>
<gene>
    <name evidence="8" type="ORF">D3227_16815</name>
</gene>